<dbReference type="AlphaFoldDB" id="I4AKB2"/>
<dbReference type="HOGENOM" id="CLU_1649619_0_0_10"/>
<proteinExistence type="predicted"/>
<sequence length="160" mass="18392">MENQILDDNAFQEDVKGEETMRNNIDRANYAIYAQGAVFVLTAIILLTHVLFLIGVIQDIEIILFTDGILGMLVGIVMLTGFVLFLMWFRRAYKNIQIIGYETKHTDGWAVGGFFVPILAIYYPYNIMTEIWQKMKLTAEGNGIKHYLTGGLHGWWWFFG</sequence>
<dbReference type="RefSeq" id="WP_014797846.1">
    <property type="nucleotide sequence ID" value="NC_018018.1"/>
</dbReference>
<accession>I4AKB2</accession>
<feature type="transmembrane region" description="Helical" evidence="1">
    <location>
        <begin position="30"/>
        <end position="57"/>
    </location>
</feature>
<evidence type="ECO:0000313" key="3">
    <source>
        <dbReference type="EMBL" id="AFM04397.1"/>
    </source>
</evidence>
<dbReference type="eggNOG" id="ENOG5031S6U">
    <property type="taxonomic scope" value="Bacteria"/>
</dbReference>
<protein>
    <recommendedName>
        <fullName evidence="2">DUF4328 domain-containing protein</fullName>
    </recommendedName>
</protein>
<dbReference type="OrthoDB" id="4174975at2"/>
<dbReference type="STRING" id="880071.Fleli_2013"/>
<feature type="transmembrane region" description="Helical" evidence="1">
    <location>
        <begin position="69"/>
        <end position="89"/>
    </location>
</feature>
<organism evidence="3 4">
    <name type="scientific">Bernardetia litoralis (strain ATCC 23117 / DSM 6794 / NBRC 15988 / NCIMB 1366 / Fx l1 / Sio-4)</name>
    <name type="common">Flexibacter litoralis</name>
    <dbReference type="NCBI Taxonomy" id="880071"/>
    <lineage>
        <taxon>Bacteria</taxon>
        <taxon>Pseudomonadati</taxon>
        <taxon>Bacteroidota</taxon>
        <taxon>Cytophagia</taxon>
        <taxon>Cytophagales</taxon>
        <taxon>Bernardetiaceae</taxon>
        <taxon>Bernardetia</taxon>
    </lineage>
</organism>
<reference evidence="4" key="1">
    <citation type="submission" date="2012-06" db="EMBL/GenBank/DDBJ databases">
        <title>The complete genome of Flexibacter litoralis DSM 6794.</title>
        <authorList>
            <person name="Lucas S."/>
            <person name="Copeland A."/>
            <person name="Lapidus A."/>
            <person name="Glavina del Rio T."/>
            <person name="Dalin E."/>
            <person name="Tice H."/>
            <person name="Bruce D."/>
            <person name="Goodwin L."/>
            <person name="Pitluck S."/>
            <person name="Peters L."/>
            <person name="Ovchinnikova G."/>
            <person name="Lu M."/>
            <person name="Kyrpides N."/>
            <person name="Mavromatis K."/>
            <person name="Ivanova N."/>
            <person name="Brettin T."/>
            <person name="Detter J.C."/>
            <person name="Han C."/>
            <person name="Larimer F."/>
            <person name="Land M."/>
            <person name="Hauser L."/>
            <person name="Markowitz V."/>
            <person name="Cheng J.-F."/>
            <person name="Hugenholtz P."/>
            <person name="Woyke T."/>
            <person name="Wu D."/>
            <person name="Spring S."/>
            <person name="Lang E."/>
            <person name="Kopitz M."/>
            <person name="Brambilla E."/>
            <person name="Klenk H.-P."/>
            <person name="Eisen J.A."/>
        </authorList>
    </citation>
    <scope>NUCLEOTIDE SEQUENCE [LARGE SCALE GENOMIC DNA]</scope>
    <source>
        <strain evidence="4">ATCC 23117 / DSM 6794 / NBRC 15988 / NCIMB 1366 / Sio-4</strain>
    </source>
</reference>
<dbReference type="KEGG" id="fli:Fleli_2013"/>
<feature type="transmembrane region" description="Helical" evidence="1">
    <location>
        <begin position="109"/>
        <end position="127"/>
    </location>
</feature>
<feature type="domain" description="DUF4328" evidence="2">
    <location>
        <begin position="68"/>
        <end position="158"/>
    </location>
</feature>
<keyword evidence="4" id="KW-1185">Reference proteome</keyword>
<dbReference type="InterPro" id="IPR025565">
    <property type="entry name" value="DUF4328"/>
</dbReference>
<dbReference type="EMBL" id="CP003345">
    <property type="protein sequence ID" value="AFM04397.1"/>
    <property type="molecule type" value="Genomic_DNA"/>
</dbReference>
<name>I4AKB2_BERLS</name>
<evidence type="ECO:0000313" key="4">
    <source>
        <dbReference type="Proteomes" id="UP000006054"/>
    </source>
</evidence>
<evidence type="ECO:0000259" key="2">
    <source>
        <dbReference type="Pfam" id="PF14219"/>
    </source>
</evidence>
<keyword evidence="1" id="KW-1133">Transmembrane helix</keyword>
<dbReference type="Pfam" id="PF14219">
    <property type="entry name" value="DUF4328"/>
    <property type="match status" value="1"/>
</dbReference>
<gene>
    <name evidence="3" type="ordered locus">Fleli_2013</name>
</gene>
<dbReference type="Proteomes" id="UP000006054">
    <property type="component" value="Chromosome"/>
</dbReference>
<evidence type="ECO:0000256" key="1">
    <source>
        <dbReference type="SAM" id="Phobius"/>
    </source>
</evidence>
<keyword evidence="1" id="KW-0472">Membrane</keyword>
<keyword evidence="1" id="KW-0812">Transmembrane</keyword>